<dbReference type="InterPro" id="IPR014284">
    <property type="entry name" value="RNA_pol_sigma-70_dom"/>
</dbReference>
<dbReference type="GO" id="GO:0016987">
    <property type="term" value="F:sigma factor activity"/>
    <property type="evidence" value="ECO:0007669"/>
    <property type="project" value="UniProtKB-KW"/>
</dbReference>
<organism evidence="8 9">
    <name type="scientific">Micromonospora cremea</name>
    <dbReference type="NCBI Taxonomy" id="709881"/>
    <lineage>
        <taxon>Bacteria</taxon>
        <taxon>Bacillati</taxon>
        <taxon>Actinomycetota</taxon>
        <taxon>Actinomycetes</taxon>
        <taxon>Micromonosporales</taxon>
        <taxon>Micromonosporaceae</taxon>
        <taxon>Micromonospora</taxon>
    </lineage>
</organism>
<dbReference type="PANTHER" id="PTHR43133">
    <property type="entry name" value="RNA POLYMERASE ECF-TYPE SIGMA FACTO"/>
    <property type="match status" value="1"/>
</dbReference>
<accession>A0A1N6A1J3</accession>
<dbReference type="RefSeq" id="WP_074315618.1">
    <property type="nucleotide sequence ID" value="NZ_FSQT01000002.1"/>
</dbReference>
<dbReference type="Pfam" id="PF04542">
    <property type="entry name" value="Sigma70_r2"/>
    <property type="match status" value="1"/>
</dbReference>
<dbReference type="AlphaFoldDB" id="A0A1N6A1J3"/>
<dbReference type="Gene3D" id="1.10.1740.10">
    <property type="match status" value="1"/>
</dbReference>
<evidence type="ECO:0000256" key="1">
    <source>
        <dbReference type="ARBA" id="ARBA00010641"/>
    </source>
</evidence>
<dbReference type="Pfam" id="PF08281">
    <property type="entry name" value="Sigma70_r4_2"/>
    <property type="match status" value="1"/>
</dbReference>
<feature type="domain" description="RNA polymerase sigma-70 region 2" evidence="6">
    <location>
        <begin position="19"/>
        <end position="84"/>
    </location>
</feature>
<keyword evidence="9" id="KW-1185">Reference proteome</keyword>
<evidence type="ECO:0000256" key="2">
    <source>
        <dbReference type="ARBA" id="ARBA00023015"/>
    </source>
</evidence>
<feature type="domain" description="RNA polymerase sigma factor 70 region 4 type 2" evidence="7">
    <location>
        <begin position="114"/>
        <end position="165"/>
    </location>
</feature>
<name>A0A1N6A1J3_9ACTN</name>
<dbReference type="SUPFAM" id="SSF88946">
    <property type="entry name" value="Sigma2 domain of RNA polymerase sigma factors"/>
    <property type="match status" value="1"/>
</dbReference>
<sequence>MTRRIGSCGPLLTEFDSFVRARTPALLRSAYLLTGDQHLAEDLVQSALARTHRSWNRLRDSGNAEAYTRRIIYHLQVSWWRRRRVSESMPGELPEPRGGDSAPDHAHQTSLRVTLRAALLKLSAKQRAVLVLRFFEDRTEAEAADLLGVTVGTVKSQTAKALARLRAVAPELAELYILEGSTR</sequence>
<evidence type="ECO:0000313" key="8">
    <source>
        <dbReference type="EMBL" id="SIN27948.1"/>
    </source>
</evidence>
<dbReference type="InterPro" id="IPR013324">
    <property type="entry name" value="RNA_pol_sigma_r3/r4-like"/>
</dbReference>
<dbReference type="InterPro" id="IPR039425">
    <property type="entry name" value="RNA_pol_sigma-70-like"/>
</dbReference>
<evidence type="ECO:0000256" key="5">
    <source>
        <dbReference type="ARBA" id="ARBA00023163"/>
    </source>
</evidence>
<dbReference type="OrthoDB" id="3692620at2"/>
<dbReference type="GO" id="GO:0006352">
    <property type="term" value="P:DNA-templated transcription initiation"/>
    <property type="evidence" value="ECO:0007669"/>
    <property type="project" value="InterPro"/>
</dbReference>
<dbReference type="SUPFAM" id="SSF88659">
    <property type="entry name" value="Sigma3 and sigma4 domains of RNA polymerase sigma factors"/>
    <property type="match status" value="1"/>
</dbReference>
<dbReference type="PANTHER" id="PTHR43133:SF50">
    <property type="entry name" value="ECF RNA POLYMERASE SIGMA FACTOR SIGM"/>
    <property type="match status" value="1"/>
</dbReference>
<dbReference type="CDD" id="cd06171">
    <property type="entry name" value="Sigma70_r4"/>
    <property type="match status" value="1"/>
</dbReference>
<evidence type="ECO:0000259" key="6">
    <source>
        <dbReference type="Pfam" id="PF04542"/>
    </source>
</evidence>
<keyword evidence="5" id="KW-0804">Transcription</keyword>
<dbReference type="STRING" id="709881.SAMN04489832_4775"/>
<dbReference type="Gene3D" id="1.10.10.10">
    <property type="entry name" value="Winged helix-like DNA-binding domain superfamily/Winged helix DNA-binding domain"/>
    <property type="match status" value="1"/>
</dbReference>
<dbReference type="InterPro" id="IPR013249">
    <property type="entry name" value="RNA_pol_sigma70_r4_t2"/>
</dbReference>
<evidence type="ECO:0000259" key="7">
    <source>
        <dbReference type="Pfam" id="PF08281"/>
    </source>
</evidence>
<keyword evidence="4" id="KW-0238">DNA-binding</keyword>
<dbReference type="EMBL" id="FSQT01000002">
    <property type="protein sequence ID" value="SIN27948.1"/>
    <property type="molecule type" value="Genomic_DNA"/>
</dbReference>
<keyword evidence="2" id="KW-0805">Transcription regulation</keyword>
<evidence type="ECO:0000313" key="9">
    <source>
        <dbReference type="Proteomes" id="UP000185124"/>
    </source>
</evidence>
<evidence type="ECO:0000256" key="3">
    <source>
        <dbReference type="ARBA" id="ARBA00023082"/>
    </source>
</evidence>
<dbReference type="InterPro" id="IPR007627">
    <property type="entry name" value="RNA_pol_sigma70_r2"/>
</dbReference>
<dbReference type="InterPro" id="IPR013325">
    <property type="entry name" value="RNA_pol_sigma_r2"/>
</dbReference>
<comment type="similarity">
    <text evidence="1">Belongs to the sigma-70 factor family. ECF subfamily.</text>
</comment>
<dbReference type="Proteomes" id="UP000185124">
    <property type="component" value="Unassembled WGS sequence"/>
</dbReference>
<keyword evidence="3" id="KW-0731">Sigma factor</keyword>
<dbReference type="NCBIfam" id="TIGR02983">
    <property type="entry name" value="SigE-fam_strep"/>
    <property type="match status" value="1"/>
</dbReference>
<proteinExistence type="inferred from homology"/>
<dbReference type="NCBIfam" id="TIGR02937">
    <property type="entry name" value="sigma70-ECF"/>
    <property type="match status" value="1"/>
</dbReference>
<evidence type="ECO:0000256" key="4">
    <source>
        <dbReference type="ARBA" id="ARBA00023125"/>
    </source>
</evidence>
<dbReference type="GO" id="GO:0003677">
    <property type="term" value="F:DNA binding"/>
    <property type="evidence" value="ECO:0007669"/>
    <property type="project" value="UniProtKB-KW"/>
</dbReference>
<dbReference type="InterPro" id="IPR036388">
    <property type="entry name" value="WH-like_DNA-bd_sf"/>
</dbReference>
<protein>
    <submittedName>
        <fullName evidence="8">RNA polymerase sigma-70 factor, sigma-E family</fullName>
    </submittedName>
</protein>
<reference evidence="9" key="1">
    <citation type="submission" date="2016-12" db="EMBL/GenBank/DDBJ databases">
        <authorList>
            <person name="Varghese N."/>
            <person name="Submissions S."/>
        </authorList>
    </citation>
    <scope>NUCLEOTIDE SEQUENCE [LARGE SCALE GENOMIC DNA]</scope>
    <source>
        <strain evidence="9">DSM 45599</strain>
    </source>
</reference>
<gene>
    <name evidence="8" type="ORF">SAMN04489832_4775</name>
</gene>
<dbReference type="InterPro" id="IPR014325">
    <property type="entry name" value="RNA_pol_sigma-E_actinobac"/>
</dbReference>